<gene>
    <name evidence="1" type="ORF">HEB94_002577</name>
</gene>
<keyword evidence="2" id="KW-1185">Reference proteome</keyword>
<name>A0A927MT67_9ACTN</name>
<evidence type="ECO:0000313" key="2">
    <source>
        <dbReference type="Proteomes" id="UP000638648"/>
    </source>
</evidence>
<comment type="caution">
    <text evidence="1">The sequence shown here is derived from an EMBL/GenBank/DDBJ whole genome shotgun (WGS) entry which is preliminary data.</text>
</comment>
<protein>
    <submittedName>
        <fullName evidence="1">Uncharacterized protein</fullName>
    </submittedName>
</protein>
<proteinExistence type="predicted"/>
<dbReference type="AlphaFoldDB" id="A0A927MT67"/>
<dbReference type="Proteomes" id="UP000638648">
    <property type="component" value="Unassembled WGS sequence"/>
</dbReference>
<accession>A0A927MT67</accession>
<organism evidence="1 2">
    <name type="scientific">Actinopolymorpha pittospori</name>
    <dbReference type="NCBI Taxonomy" id="648752"/>
    <lineage>
        <taxon>Bacteria</taxon>
        <taxon>Bacillati</taxon>
        <taxon>Actinomycetota</taxon>
        <taxon>Actinomycetes</taxon>
        <taxon>Propionibacteriales</taxon>
        <taxon>Actinopolymorphaceae</taxon>
        <taxon>Actinopolymorpha</taxon>
    </lineage>
</organism>
<dbReference type="EMBL" id="JADBEM010000001">
    <property type="protein sequence ID" value="MBE1605729.1"/>
    <property type="molecule type" value="Genomic_DNA"/>
</dbReference>
<sequence>MRPQPAVNPMLPEAGAAAHAGRGQLHRSTDGSNLRSWAYRAGAPQHLETQVVSEIGGRWRPSWGFRCTASTNSRMLYLVEHRHCGQATGTSSVQRLRPCVLLERGEPDVGSLHELHRRVRGSYLEPTP</sequence>
<evidence type="ECO:0000313" key="1">
    <source>
        <dbReference type="EMBL" id="MBE1605729.1"/>
    </source>
</evidence>
<reference evidence="1" key="1">
    <citation type="submission" date="2020-10" db="EMBL/GenBank/DDBJ databases">
        <title>Sequencing the genomes of 1000 actinobacteria strains.</title>
        <authorList>
            <person name="Klenk H.-P."/>
        </authorList>
    </citation>
    <scope>NUCLEOTIDE SEQUENCE</scope>
    <source>
        <strain evidence="1">DSM 45354</strain>
    </source>
</reference>